<dbReference type="GO" id="GO:0031122">
    <property type="term" value="P:cytoplasmic microtubule organization"/>
    <property type="evidence" value="ECO:0007669"/>
    <property type="project" value="TreeGrafter"/>
</dbReference>
<dbReference type="RefSeq" id="XP_010761197.1">
    <property type="nucleotide sequence ID" value="XM_010762895.1"/>
</dbReference>
<evidence type="ECO:0000256" key="5">
    <source>
        <dbReference type="RuleBase" id="RU363050"/>
    </source>
</evidence>
<dbReference type="InterPro" id="IPR059169">
    <property type="entry name" value="GCP5_N_ext"/>
</dbReference>
<dbReference type="InterPro" id="IPR032797">
    <property type="entry name" value="Mod21_N"/>
</dbReference>
<feature type="domain" description="Gamma tubulin complex component C-terminal" evidence="7">
    <location>
        <begin position="664"/>
        <end position="874"/>
    </location>
</feature>
<dbReference type="EMBL" id="KN275963">
    <property type="protein sequence ID" value="EEH49666.2"/>
    <property type="molecule type" value="Genomic_DNA"/>
</dbReference>
<evidence type="ECO:0000259" key="8">
    <source>
        <dbReference type="Pfam" id="PF14609"/>
    </source>
</evidence>
<feature type="compositionally biased region" description="Basic residues" evidence="6">
    <location>
        <begin position="848"/>
        <end position="863"/>
    </location>
</feature>
<comment type="similarity">
    <text evidence="1 5">Belongs to the TUBGCP family.</text>
</comment>
<keyword evidence="11" id="KW-1185">Reference proteome</keyword>
<dbReference type="GO" id="GO:0051321">
    <property type="term" value="P:meiotic cell cycle"/>
    <property type="evidence" value="ECO:0007669"/>
    <property type="project" value="TreeGrafter"/>
</dbReference>
<dbReference type="eggNOG" id="KOG4344">
    <property type="taxonomic scope" value="Eukaryota"/>
</dbReference>
<keyword evidence="4 5" id="KW-0206">Cytoskeleton</keyword>
<feature type="domain" description="Gamma tubulin complex component protein N-terminal" evidence="9">
    <location>
        <begin position="277"/>
        <end position="585"/>
    </location>
</feature>
<dbReference type="PANTHER" id="PTHR19302">
    <property type="entry name" value="GAMMA TUBULIN COMPLEX PROTEIN"/>
    <property type="match status" value="1"/>
</dbReference>
<gene>
    <name evidence="10" type="ORF">PADG_05745</name>
</gene>
<dbReference type="GeneID" id="22584620"/>
<dbReference type="InterPro" id="IPR041470">
    <property type="entry name" value="GCP_N"/>
</dbReference>
<feature type="compositionally biased region" description="Acidic residues" evidence="6">
    <location>
        <begin position="870"/>
        <end position="888"/>
    </location>
</feature>
<reference evidence="10 11" key="1">
    <citation type="journal article" date="2011" name="PLoS Genet.">
        <title>Comparative genomic analysis of human fungal pathogens causing paracoccidioidomycosis.</title>
        <authorList>
            <person name="Desjardins C.A."/>
            <person name="Champion M.D."/>
            <person name="Holder J.W."/>
            <person name="Muszewska A."/>
            <person name="Goldberg J."/>
            <person name="Bailao A.M."/>
            <person name="Brigido M.M."/>
            <person name="Ferreira M.E."/>
            <person name="Garcia A.M."/>
            <person name="Grynberg M."/>
            <person name="Gujja S."/>
            <person name="Heiman D.I."/>
            <person name="Henn M.R."/>
            <person name="Kodira C.D."/>
            <person name="Leon-Narvaez H."/>
            <person name="Longo L.V."/>
            <person name="Ma L.J."/>
            <person name="Malavazi I."/>
            <person name="Matsuo A.L."/>
            <person name="Morais F.V."/>
            <person name="Pereira M."/>
            <person name="Rodriguez-Brito S."/>
            <person name="Sakthikumar S."/>
            <person name="Salem-Izacc S.M."/>
            <person name="Sykes S.M."/>
            <person name="Teixeira M.M."/>
            <person name="Vallejo M.C."/>
            <person name="Walter M.E."/>
            <person name="Yandava C."/>
            <person name="Young S."/>
            <person name="Zeng Q."/>
            <person name="Zucker J."/>
            <person name="Felipe M.S."/>
            <person name="Goldman G.H."/>
            <person name="Haas B.J."/>
            <person name="McEwen J.G."/>
            <person name="Nino-Vega G."/>
            <person name="Puccia R."/>
            <person name="San-Blas G."/>
            <person name="Soares C.M."/>
            <person name="Birren B.W."/>
            <person name="Cuomo C.A."/>
        </authorList>
    </citation>
    <scope>NUCLEOTIDE SEQUENCE [LARGE SCALE GENOMIC DNA]</scope>
    <source>
        <strain evidence="10 11">Pb18</strain>
    </source>
</reference>
<feature type="compositionally biased region" description="Polar residues" evidence="6">
    <location>
        <begin position="833"/>
        <end position="847"/>
    </location>
</feature>
<proteinExistence type="inferred from homology"/>
<name>C1GEQ9_PARBD</name>
<dbReference type="GO" id="GO:0007020">
    <property type="term" value="P:microtubule nucleation"/>
    <property type="evidence" value="ECO:0007669"/>
    <property type="project" value="InterPro"/>
</dbReference>
<evidence type="ECO:0000259" key="7">
    <source>
        <dbReference type="Pfam" id="PF04130"/>
    </source>
</evidence>
<organism evidence="10 11">
    <name type="scientific">Paracoccidioides brasiliensis (strain Pb18)</name>
    <dbReference type="NCBI Taxonomy" id="502780"/>
    <lineage>
        <taxon>Eukaryota</taxon>
        <taxon>Fungi</taxon>
        <taxon>Dikarya</taxon>
        <taxon>Ascomycota</taxon>
        <taxon>Pezizomycotina</taxon>
        <taxon>Eurotiomycetes</taxon>
        <taxon>Eurotiomycetidae</taxon>
        <taxon>Onygenales</taxon>
        <taxon>Ajellomycetaceae</taxon>
        <taxon>Paracoccidioides</taxon>
    </lineage>
</organism>
<dbReference type="GO" id="GO:0043015">
    <property type="term" value="F:gamma-tubulin binding"/>
    <property type="evidence" value="ECO:0007669"/>
    <property type="project" value="InterPro"/>
</dbReference>
<dbReference type="Pfam" id="PF04130">
    <property type="entry name" value="GCP_C_terminal"/>
    <property type="match status" value="1"/>
</dbReference>
<dbReference type="PANTHER" id="PTHR19302:SF33">
    <property type="entry name" value="GAMMA-TUBULIN COMPLEX COMPONENT 5"/>
    <property type="match status" value="1"/>
</dbReference>
<comment type="subcellular location">
    <subcellularLocation>
        <location evidence="5">Cytoplasm</location>
        <location evidence="5">Cytoskeleton</location>
        <location evidence="5">Microtubule organizing center</location>
    </subcellularLocation>
</comment>
<dbReference type="CDD" id="cd22572">
    <property type="entry name" value="GCP5_NTD"/>
    <property type="match status" value="1"/>
</dbReference>
<dbReference type="HOGENOM" id="CLU_010106_0_0_1"/>
<dbReference type="Pfam" id="PF17681">
    <property type="entry name" value="GCP_N_terminal"/>
    <property type="match status" value="1"/>
</dbReference>
<keyword evidence="3 5" id="KW-0493">Microtubule</keyword>
<keyword evidence="2 5" id="KW-0963">Cytoplasm</keyword>
<accession>C1GEQ9</accession>
<dbReference type="GO" id="GO:0051011">
    <property type="term" value="F:microtubule minus-end binding"/>
    <property type="evidence" value="ECO:0007669"/>
    <property type="project" value="TreeGrafter"/>
</dbReference>
<dbReference type="OrthoDB" id="66546at2759"/>
<dbReference type="InterPro" id="IPR042241">
    <property type="entry name" value="GCP_C_sf"/>
</dbReference>
<evidence type="ECO:0000256" key="1">
    <source>
        <dbReference type="ARBA" id="ARBA00010337"/>
    </source>
</evidence>
<dbReference type="GO" id="GO:0000278">
    <property type="term" value="P:mitotic cell cycle"/>
    <property type="evidence" value="ECO:0007669"/>
    <property type="project" value="TreeGrafter"/>
</dbReference>
<dbReference type="Pfam" id="PF14609">
    <property type="entry name" value="GCP5-Mod21_N"/>
    <property type="match status" value="1"/>
</dbReference>
<evidence type="ECO:0000259" key="9">
    <source>
        <dbReference type="Pfam" id="PF17681"/>
    </source>
</evidence>
<dbReference type="VEuPathDB" id="FungiDB:PADG_05745"/>
<dbReference type="STRING" id="502780.C1GEQ9"/>
<evidence type="ECO:0000256" key="4">
    <source>
        <dbReference type="ARBA" id="ARBA00023212"/>
    </source>
</evidence>
<evidence type="ECO:0000313" key="11">
    <source>
        <dbReference type="Proteomes" id="UP000001628"/>
    </source>
</evidence>
<evidence type="ECO:0000256" key="6">
    <source>
        <dbReference type="SAM" id="MobiDB-lite"/>
    </source>
</evidence>
<dbReference type="GO" id="GO:0005874">
    <property type="term" value="C:microtubule"/>
    <property type="evidence" value="ECO:0007669"/>
    <property type="project" value="UniProtKB-KW"/>
</dbReference>
<dbReference type="InterPro" id="IPR040457">
    <property type="entry name" value="GCP_C"/>
</dbReference>
<dbReference type="GO" id="GO:0000922">
    <property type="term" value="C:spindle pole"/>
    <property type="evidence" value="ECO:0007669"/>
    <property type="project" value="InterPro"/>
</dbReference>
<protein>
    <recommendedName>
        <fullName evidence="5">Spindle pole body component</fullName>
    </recommendedName>
</protein>
<dbReference type="InParanoid" id="C1GEQ9"/>
<dbReference type="GO" id="GO:0005816">
    <property type="term" value="C:spindle pole body"/>
    <property type="evidence" value="ECO:0007669"/>
    <property type="project" value="UniProtKB-ARBA"/>
</dbReference>
<dbReference type="GO" id="GO:0000930">
    <property type="term" value="C:gamma-tubulin complex"/>
    <property type="evidence" value="ECO:0007669"/>
    <property type="project" value="UniProtKB-ARBA"/>
</dbReference>
<dbReference type="InterPro" id="IPR007259">
    <property type="entry name" value="GCP"/>
</dbReference>
<sequence length="956" mass="109255">MNSNRVDIESLALLVTGDHIFGIGYTVSSAVAQLVTRTTRQIRGNDGPLCDRQRADGRAHNHNDKHFRQSKFIAPLLSKVLVERTLKQNNAGRTDHLDVAKRLDGLQEKFQVLDNDALSDALSSRLDELNQKRNHRVPEVLSLLLELSDRPATLSKVEDLDLLKRPASPLPLTWSDVYASDPLNDEEGIWQDIDYAAVSSDDDLSSISSGVSIPRIIPHRPKSPLDDFKPPDSTFLTVEDETLLSRIQDLEIWRQRVADTSQQTRDDDLYLTEFQVIRETIFMLQGIPTTLFWYLDGCFEVDRRLKLRHASTVAFENLLRSFSAIGAQLHIIRQFSKLPQSLQFMQMFQREVEVCLAEFDKTLSNLEVEYSRTTESCTLSLVQLYSHVHEKTRILRELSDLINRMADQSPNEGFECLDLLYDLVCSKQACGDDESFMQVTKIFFKCFETYARPIILWLETGKLDKSLGSFFVSDSGRQLAGLRSLWHEWFVLEEEVHGQLYAPHFLRPAAKKIFTTGKSRVFLRHLGRDLDVPESPRSFNFNLENLSSFNNFSPLLPFQALLECSFDRLLEANHIFASKALQEQLNKNCGLWVSLEALEYIYMGKDMSLTSIVDHEIFDLIDKGIHSWNDRFFLTELAQGTIGSLPSVDPNRLVIRSKQISLRDFQHYCRSVQILKAISMDYILPWPVANIITKQSLVAYRRVSAFLMQIRRAKFVVERQRLRNSLHPETESEKRDDVLGYSIRHHLLWFVNVLYAHLTQLVICSSTASMRDSVSKATDVDGMIAAHQSYTSSLEAQCLLSSNLAPIHQAIISLLDLCIHFSDIQISRHGDNQFDQGNHRSLNSSTGRRYRNSGNHTRRRSRSREKGSSSDEDEDDDTDDTDDTDDSMTGDGGNVTISFLESPYRSRLIGIRDKFEQLCAFITAGLRGMGRVDGQQSWEILADKLEWRKSRGGFQF</sequence>
<feature type="domain" description="Gamma-Tubulin ring complex non-core subunit mod21 N-terminal" evidence="8">
    <location>
        <begin position="112"/>
        <end position="201"/>
    </location>
</feature>
<dbReference type="Proteomes" id="UP000001628">
    <property type="component" value="Unassembled WGS sequence"/>
</dbReference>
<dbReference type="GO" id="GO:0051225">
    <property type="term" value="P:spindle assembly"/>
    <property type="evidence" value="ECO:0007669"/>
    <property type="project" value="TreeGrafter"/>
</dbReference>
<evidence type="ECO:0000256" key="3">
    <source>
        <dbReference type="ARBA" id="ARBA00022701"/>
    </source>
</evidence>
<evidence type="ECO:0000256" key="2">
    <source>
        <dbReference type="ARBA" id="ARBA00022490"/>
    </source>
</evidence>
<dbReference type="Gene3D" id="1.20.120.1900">
    <property type="entry name" value="Gamma-tubulin complex, C-terminal domain"/>
    <property type="match status" value="1"/>
</dbReference>
<feature type="region of interest" description="Disordered" evidence="6">
    <location>
        <begin position="830"/>
        <end position="895"/>
    </location>
</feature>
<dbReference type="AlphaFoldDB" id="C1GEQ9"/>
<evidence type="ECO:0000313" key="10">
    <source>
        <dbReference type="EMBL" id="EEH49666.2"/>
    </source>
</evidence>
<dbReference type="OMA" id="RTNQFEV"/>
<dbReference type="KEGG" id="pbn:PADG_05745"/>